<feature type="transmembrane region" description="Helical" evidence="1">
    <location>
        <begin position="98"/>
        <end position="121"/>
    </location>
</feature>
<dbReference type="PANTHER" id="PTHR34370">
    <property type="entry name" value="OS04G0600100 PROTEIN"/>
    <property type="match status" value="1"/>
</dbReference>
<accession>A0A843WDG1</accession>
<dbReference type="OrthoDB" id="2020192at2759"/>
<dbReference type="EMBL" id="NMUH01002812">
    <property type="protein sequence ID" value="MQM02194.1"/>
    <property type="molecule type" value="Genomic_DNA"/>
</dbReference>
<dbReference type="Proteomes" id="UP000652761">
    <property type="component" value="Unassembled WGS sequence"/>
</dbReference>
<evidence type="ECO:0000313" key="2">
    <source>
        <dbReference type="EMBL" id="MQM02194.1"/>
    </source>
</evidence>
<name>A0A843WDG1_COLES</name>
<reference evidence="2" key="1">
    <citation type="submission" date="2017-07" db="EMBL/GenBank/DDBJ databases">
        <title>Taro Niue Genome Assembly and Annotation.</title>
        <authorList>
            <person name="Atibalentja N."/>
            <person name="Keating K."/>
            <person name="Fields C.J."/>
        </authorList>
    </citation>
    <scope>NUCLEOTIDE SEQUENCE</scope>
    <source>
        <strain evidence="2">Niue_2</strain>
        <tissue evidence="2">Leaf</tissue>
    </source>
</reference>
<keyword evidence="1" id="KW-0472">Membrane</keyword>
<dbReference type="PANTHER" id="PTHR34370:SF2">
    <property type="entry name" value="GAG-POL POLYPROTEIN_RETROTRANSPOSON"/>
    <property type="match status" value="1"/>
</dbReference>
<keyword evidence="3" id="KW-1185">Reference proteome</keyword>
<proteinExistence type="predicted"/>
<keyword evidence="1" id="KW-0812">Transmembrane</keyword>
<evidence type="ECO:0000256" key="1">
    <source>
        <dbReference type="SAM" id="Phobius"/>
    </source>
</evidence>
<sequence length="122" mass="13299">MEQLKRYGIAGVLSYGLLNTVYYLITFLSVWLYFLPAPGKMGYAAAVERFIKVMAAVWAGSQVTKLLRLGGALALAPFVDKGLSWFTLKFKFGSKGKAFAAIAGACFGLAFVLFLTLTLLWA</sequence>
<evidence type="ECO:0000313" key="3">
    <source>
        <dbReference type="Proteomes" id="UP000652761"/>
    </source>
</evidence>
<gene>
    <name evidence="2" type="ORF">Taro_034957</name>
</gene>
<organism evidence="2 3">
    <name type="scientific">Colocasia esculenta</name>
    <name type="common">Wild taro</name>
    <name type="synonym">Arum esculentum</name>
    <dbReference type="NCBI Taxonomy" id="4460"/>
    <lineage>
        <taxon>Eukaryota</taxon>
        <taxon>Viridiplantae</taxon>
        <taxon>Streptophyta</taxon>
        <taxon>Embryophyta</taxon>
        <taxon>Tracheophyta</taxon>
        <taxon>Spermatophyta</taxon>
        <taxon>Magnoliopsida</taxon>
        <taxon>Liliopsida</taxon>
        <taxon>Araceae</taxon>
        <taxon>Aroideae</taxon>
        <taxon>Colocasieae</taxon>
        <taxon>Colocasia</taxon>
    </lineage>
</organism>
<comment type="caution">
    <text evidence="2">The sequence shown here is derived from an EMBL/GenBank/DDBJ whole genome shotgun (WGS) entry which is preliminary data.</text>
</comment>
<feature type="transmembrane region" description="Helical" evidence="1">
    <location>
        <begin position="12"/>
        <end position="34"/>
    </location>
</feature>
<protein>
    <submittedName>
        <fullName evidence="2">Uncharacterized protein</fullName>
    </submittedName>
</protein>
<dbReference type="AlphaFoldDB" id="A0A843WDG1"/>
<keyword evidence="1" id="KW-1133">Transmembrane helix</keyword>